<gene>
    <name evidence="1" type="ORF">LCGC14_2519840</name>
</gene>
<dbReference type="AlphaFoldDB" id="A0A0F9AX45"/>
<name>A0A0F9AX45_9ZZZZ</name>
<organism evidence="1">
    <name type="scientific">marine sediment metagenome</name>
    <dbReference type="NCBI Taxonomy" id="412755"/>
    <lineage>
        <taxon>unclassified sequences</taxon>
        <taxon>metagenomes</taxon>
        <taxon>ecological metagenomes</taxon>
    </lineage>
</organism>
<evidence type="ECO:0000313" key="1">
    <source>
        <dbReference type="EMBL" id="KKL14030.1"/>
    </source>
</evidence>
<sequence>METDCPPGGTGHCNDECPFWENNKCCPLISDEKMGRAFETMCDYYTSCATLAPGLPVRMFSHDDT</sequence>
<dbReference type="EMBL" id="LAZR01040623">
    <property type="protein sequence ID" value="KKL14030.1"/>
    <property type="molecule type" value="Genomic_DNA"/>
</dbReference>
<comment type="caution">
    <text evidence="1">The sequence shown here is derived from an EMBL/GenBank/DDBJ whole genome shotgun (WGS) entry which is preliminary data.</text>
</comment>
<accession>A0A0F9AX45</accession>
<reference evidence="1" key="1">
    <citation type="journal article" date="2015" name="Nature">
        <title>Complex archaea that bridge the gap between prokaryotes and eukaryotes.</title>
        <authorList>
            <person name="Spang A."/>
            <person name="Saw J.H."/>
            <person name="Jorgensen S.L."/>
            <person name="Zaremba-Niedzwiedzka K."/>
            <person name="Martijn J."/>
            <person name="Lind A.E."/>
            <person name="van Eijk R."/>
            <person name="Schleper C."/>
            <person name="Guy L."/>
            <person name="Ettema T.J."/>
        </authorList>
    </citation>
    <scope>NUCLEOTIDE SEQUENCE</scope>
</reference>
<protein>
    <submittedName>
        <fullName evidence="1">Uncharacterized protein</fullName>
    </submittedName>
</protein>
<proteinExistence type="predicted"/>